<dbReference type="EMBL" id="JARXNH020000035">
    <property type="protein sequence ID" value="MEK0246700.1"/>
    <property type="molecule type" value="Genomic_DNA"/>
</dbReference>
<dbReference type="PRINTS" id="PR00032">
    <property type="entry name" value="HTHARAC"/>
</dbReference>
<keyword evidence="2" id="KW-0238">DNA-binding</keyword>
<name>A0ABU8YZG3_9ENTR</name>
<dbReference type="InterPro" id="IPR050204">
    <property type="entry name" value="AraC_XylS_family_regulators"/>
</dbReference>
<dbReference type="Proteomes" id="UP001334005">
    <property type="component" value="Unassembled WGS sequence"/>
</dbReference>
<protein>
    <submittedName>
        <fullName evidence="5">Helix-turn-helix domain-containing protein</fullName>
    </submittedName>
</protein>
<sequence length="354" mass="38918">MNMGNRYSIPTALSEKSGHSLIEDIDFVMLPAPSAAHELSIGLLLWPDFPLLSLAGLVDALRHAADVGDNSKKLRCSWNIMNADGHSPIIASSGVAVRPDSPYCPPRQFDYIAVIGGLLRSLVSGPPEGRAYLREAQRAGVPLIGVCTGSFVLAEEGMLDGRRACLHPYHLAEFTARFPLVRAQTGLDFIDDRGVLSCAGGISVISLVTELVRRHCGPDRATKAIYQMSVTNKVDTASVSVSQALGYTKVADPRLRHAIFLVEQSLVRPISTEWLASEAHLSRRQLTRLFNAELGQPPGEFIRLTRLRYGKWLLHNSRESITEIALRIGFSDCAHFIRQFQREFGCTPGAFRTK</sequence>
<dbReference type="PANTHER" id="PTHR46796">
    <property type="entry name" value="HTH-TYPE TRANSCRIPTIONAL ACTIVATOR RHAS-RELATED"/>
    <property type="match status" value="1"/>
</dbReference>
<feature type="domain" description="HTH araC/xylS-type" evidence="4">
    <location>
        <begin position="256"/>
        <end position="354"/>
    </location>
</feature>
<dbReference type="InterPro" id="IPR029062">
    <property type="entry name" value="Class_I_gatase-like"/>
</dbReference>
<dbReference type="InterPro" id="IPR002818">
    <property type="entry name" value="DJ-1/PfpI"/>
</dbReference>
<gene>
    <name evidence="5" type="ORF">QFI66_000845</name>
</gene>
<evidence type="ECO:0000256" key="2">
    <source>
        <dbReference type="ARBA" id="ARBA00023125"/>
    </source>
</evidence>
<evidence type="ECO:0000256" key="3">
    <source>
        <dbReference type="ARBA" id="ARBA00023163"/>
    </source>
</evidence>
<dbReference type="InterPro" id="IPR018062">
    <property type="entry name" value="HTH_AraC-typ_CS"/>
</dbReference>
<evidence type="ECO:0000313" key="6">
    <source>
        <dbReference type="Proteomes" id="UP001334005"/>
    </source>
</evidence>
<organism evidence="5 6">
    <name type="scientific">Raoultella scottii</name>
    <dbReference type="NCBI Taxonomy" id="3040937"/>
    <lineage>
        <taxon>Bacteria</taxon>
        <taxon>Pseudomonadati</taxon>
        <taxon>Pseudomonadota</taxon>
        <taxon>Gammaproteobacteria</taxon>
        <taxon>Enterobacterales</taxon>
        <taxon>Enterobacteriaceae</taxon>
        <taxon>Klebsiella/Raoultella group</taxon>
        <taxon>Raoultella</taxon>
    </lineage>
</organism>
<evidence type="ECO:0000259" key="4">
    <source>
        <dbReference type="PROSITE" id="PS01124"/>
    </source>
</evidence>
<dbReference type="Gene3D" id="1.10.10.60">
    <property type="entry name" value="Homeodomain-like"/>
    <property type="match status" value="1"/>
</dbReference>
<accession>A0ABU8YZG3</accession>
<dbReference type="SUPFAM" id="SSF52317">
    <property type="entry name" value="Class I glutamine amidotransferase-like"/>
    <property type="match status" value="1"/>
</dbReference>
<evidence type="ECO:0000256" key="1">
    <source>
        <dbReference type="ARBA" id="ARBA00023015"/>
    </source>
</evidence>
<proteinExistence type="predicted"/>
<dbReference type="InterPro" id="IPR009057">
    <property type="entry name" value="Homeodomain-like_sf"/>
</dbReference>
<dbReference type="SMART" id="SM00342">
    <property type="entry name" value="HTH_ARAC"/>
    <property type="match status" value="1"/>
</dbReference>
<keyword evidence="3" id="KW-0804">Transcription</keyword>
<dbReference type="Pfam" id="PF01965">
    <property type="entry name" value="DJ-1_PfpI"/>
    <property type="match status" value="1"/>
</dbReference>
<dbReference type="Gene3D" id="3.40.50.880">
    <property type="match status" value="1"/>
</dbReference>
<reference evidence="5 6" key="1">
    <citation type="submission" date="2024-03" db="EMBL/GenBank/DDBJ databases">
        <title>Two novel Raoultella species associated with bleeding cankers of broadleaf hosts, Raoultella scottia sp. nov. and Raoultella lignicola sp. nov.</title>
        <authorList>
            <person name="Brady C.L."/>
        </authorList>
    </citation>
    <scope>NUCLEOTIDE SEQUENCE [LARGE SCALE GENOMIC DNA]</scope>
    <source>
        <strain evidence="5 6">BAC 10a-01-01</strain>
    </source>
</reference>
<dbReference type="PROSITE" id="PS00041">
    <property type="entry name" value="HTH_ARAC_FAMILY_1"/>
    <property type="match status" value="1"/>
</dbReference>
<evidence type="ECO:0000313" key="5">
    <source>
        <dbReference type="EMBL" id="MEK0246700.1"/>
    </source>
</evidence>
<keyword evidence="1" id="KW-0805">Transcription regulation</keyword>
<dbReference type="RefSeq" id="WP_331833453.1">
    <property type="nucleotide sequence ID" value="NZ_JARXNH020000035.1"/>
</dbReference>
<dbReference type="InterPro" id="IPR020449">
    <property type="entry name" value="Tscrpt_reg_AraC-type_HTH"/>
</dbReference>
<dbReference type="PROSITE" id="PS01124">
    <property type="entry name" value="HTH_ARAC_FAMILY_2"/>
    <property type="match status" value="1"/>
</dbReference>
<dbReference type="InterPro" id="IPR018060">
    <property type="entry name" value="HTH_AraC"/>
</dbReference>
<dbReference type="CDD" id="cd03136">
    <property type="entry name" value="GATase1_AraC_ArgR_like"/>
    <property type="match status" value="1"/>
</dbReference>
<dbReference type="Pfam" id="PF12833">
    <property type="entry name" value="HTH_18"/>
    <property type="match status" value="1"/>
</dbReference>
<comment type="caution">
    <text evidence="5">The sequence shown here is derived from an EMBL/GenBank/DDBJ whole genome shotgun (WGS) entry which is preliminary data.</text>
</comment>
<dbReference type="SUPFAM" id="SSF46689">
    <property type="entry name" value="Homeodomain-like"/>
    <property type="match status" value="2"/>
</dbReference>
<keyword evidence="6" id="KW-1185">Reference proteome</keyword>